<dbReference type="Gene3D" id="3.40.50.300">
    <property type="entry name" value="P-loop containing nucleotide triphosphate hydrolases"/>
    <property type="match status" value="1"/>
</dbReference>
<evidence type="ECO:0000313" key="1">
    <source>
        <dbReference type="EMBL" id="RGS11304.1"/>
    </source>
</evidence>
<gene>
    <name evidence="1" type="ORF">DWY11_14050</name>
</gene>
<dbReference type="SUPFAM" id="SSF52540">
    <property type="entry name" value="P-loop containing nucleoside triphosphate hydrolases"/>
    <property type="match status" value="1"/>
</dbReference>
<dbReference type="Proteomes" id="UP000283872">
    <property type="component" value="Unassembled WGS sequence"/>
</dbReference>
<dbReference type="RefSeq" id="WP_117588201.1">
    <property type="nucleotide sequence ID" value="NZ_QRVA01000052.1"/>
</dbReference>
<evidence type="ECO:0000313" key="2">
    <source>
        <dbReference type="Proteomes" id="UP000283872"/>
    </source>
</evidence>
<comment type="caution">
    <text evidence="1">The sequence shown here is derived from an EMBL/GenBank/DDBJ whole genome shotgun (WGS) entry which is preliminary data.</text>
</comment>
<name>A0A3E5DIU5_9BACT</name>
<reference evidence="1 2" key="1">
    <citation type="submission" date="2018-08" db="EMBL/GenBank/DDBJ databases">
        <title>A genome reference for cultivated species of the human gut microbiota.</title>
        <authorList>
            <person name="Zou Y."/>
            <person name="Xue W."/>
            <person name="Luo G."/>
        </authorList>
    </citation>
    <scope>NUCLEOTIDE SEQUENCE [LARGE SCALE GENOMIC DNA]</scope>
    <source>
        <strain evidence="1 2">AF24-12</strain>
    </source>
</reference>
<dbReference type="AlphaFoldDB" id="A0A3E5DIU5"/>
<dbReference type="PANTHER" id="PTHR43581">
    <property type="entry name" value="ATP/GTP PHOSPHATASE"/>
    <property type="match status" value="1"/>
</dbReference>
<dbReference type="PANTHER" id="PTHR43581:SF4">
    <property type="entry name" value="ATP_GTP PHOSPHATASE"/>
    <property type="match status" value="1"/>
</dbReference>
<protein>
    <submittedName>
        <fullName evidence="1">Uncharacterized protein</fullName>
    </submittedName>
</protein>
<dbReference type="InterPro" id="IPR051396">
    <property type="entry name" value="Bact_Antivir_Def_Nuclease"/>
</dbReference>
<sequence length="634" mass="73975">MRLIGIHIDQKNIHPFIRKSLKDEWYPFCRGIAYPIQKQNVMDSLDETMDGLYQVRSTSKIKVSISCIVGKNGSGKSTLLDLMYAIINNFAFSHLRETVKQYSVKLYAAKGVYASLFYEQDSRIFEIRCENIHTDLYADGQLVSCAGVNVRKILHDFFFYTIALNYSLYSFNKQDYQNPEDMSVNGYWIDGLFHKNDAYLTPMSLNPFRHDGNIDINKENGLALQRLSALALYFDSKGKNFIPGYRAVKLRYRLHPYYEKTLVNKIEKWKDFGKMKFFYHEFKKAYESSIQGRSNLGDELYNDVVSYMAYKTLKIGLTYADFKRELLPDRIDMYLEKVTEDQSHITYKLRQCMEFVKHSIYERGSGVHEINLVNIHNSNIMSSYLEAFELLPPSFYDIDVLFEKETEEILTGLRQGDKFSFTSMSSGERQLMYSLSSILYHVQNLESVEDDACRMSYKHVNLVLDEVELYSHPEYQRTFIADLLDRLSWLKIGYPIKSINILLVTHSPFILSDVPKSNILYLKDGEAVTNTDSFVNTLGANVNDILHQSFFLENGFMGENIQRKIQSLVRFLRSDDTKTFEWDSGRATKFINTLGDEVVVSQLRLLLAKKQMKDKYSYRSWLEQELERLKEEES</sequence>
<proteinExistence type="predicted"/>
<dbReference type="EMBL" id="QRVA01000052">
    <property type="protein sequence ID" value="RGS11304.1"/>
    <property type="molecule type" value="Genomic_DNA"/>
</dbReference>
<organism evidence="1 2">
    <name type="scientific">Segatella copri</name>
    <dbReference type="NCBI Taxonomy" id="165179"/>
    <lineage>
        <taxon>Bacteria</taxon>
        <taxon>Pseudomonadati</taxon>
        <taxon>Bacteroidota</taxon>
        <taxon>Bacteroidia</taxon>
        <taxon>Bacteroidales</taxon>
        <taxon>Prevotellaceae</taxon>
        <taxon>Segatella</taxon>
    </lineage>
</organism>
<dbReference type="InterPro" id="IPR027417">
    <property type="entry name" value="P-loop_NTPase"/>
</dbReference>
<accession>A0A3E5DIU5</accession>